<dbReference type="EMBL" id="JAVLET010000001">
    <property type="protein sequence ID" value="KAL0474264.1"/>
    <property type="molecule type" value="Genomic_DNA"/>
</dbReference>
<evidence type="ECO:0000313" key="4">
    <source>
        <dbReference type="Proteomes" id="UP001451303"/>
    </source>
</evidence>
<proteinExistence type="predicted"/>
<reference evidence="3 4" key="1">
    <citation type="submission" date="2023-09" db="EMBL/GenBank/DDBJ databases">
        <title>Multi-omics analysis of a traditional fermented food reveals byproduct-associated fungal strains for waste-to-food upcycling.</title>
        <authorList>
            <consortium name="Lawrence Berkeley National Laboratory"/>
            <person name="Rekdal V.M."/>
            <person name="Villalobos-Escobedo J.M."/>
            <person name="Rodriguez-Valeron N."/>
            <person name="Garcia M.O."/>
            <person name="Vasquez D.P."/>
            <person name="Damayanti I."/>
            <person name="Sorensen P.M."/>
            <person name="Baidoo E.E."/>
            <person name="De Carvalho A.C."/>
            <person name="Riley R."/>
            <person name="Lipzen A."/>
            <person name="He G."/>
            <person name="Yan M."/>
            <person name="Haridas S."/>
            <person name="Daum C."/>
            <person name="Yoshinaga Y."/>
            <person name="Ng V."/>
            <person name="Grigoriev I.V."/>
            <person name="Munk R."/>
            <person name="Nuraida L."/>
            <person name="Wijaya C.H."/>
            <person name="Morales P.-C."/>
            <person name="Keasling J.D."/>
        </authorList>
    </citation>
    <scope>NUCLEOTIDE SEQUENCE [LARGE SCALE GENOMIC DNA]</scope>
    <source>
        <strain evidence="3 4">FGSC 2613</strain>
    </source>
</reference>
<evidence type="ECO:0000256" key="1">
    <source>
        <dbReference type="SAM" id="MobiDB-lite"/>
    </source>
</evidence>
<keyword evidence="4" id="KW-1185">Reference proteome</keyword>
<feature type="compositionally biased region" description="Basic residues" evidence="1">
    <location>
        <begin position="20"/>
        <end position="31"/>
    </location>
</feature>
<organism evidence="3 4">
    <name type="scientific">Neurospora intermedia</name>
    <dbReference type="NCBI Taxonomy" id="5142"/>
    <lineage>
        <taxon>Eukaryota</taxon>
        <taxon>Fungi</taxon>
        <taxon>Dikarya</taxon>
        <taxon>Ascomycota</taxon>
        <taxon>Pezizomycotina</taxon>
        <taxon>Sordariomycetes</taxon>
        <taxon>Sordariomycetidae</taxon>
        <taxon>Sordariales</taxon>
        <taxon>Sordariaceae</taxon>
        <taxon>Neurospora</taxon>
    </lineage>
</organism>
<gene>
    <name evidence="3" type="ORF">QR685DRAFT_509302</name>
</gene>
<evidence type="ECO:0008006" key="5">
    <source>
        <dbReference type="Google" id="ProtNLM"/>
    </source>
</evidence>
<sequence length="77" mass="8694">MLISILLLACLLAASSTKMGSRHGKTRKRREHTQPPHTRLIWISFLAPFPHGLVQSALSMPNRAQCTHEGAHRIWTK</sequence>
<comment type="caution">
    <text evidence="3">The sequence shown here is derived from an EMBL/GenBank/DDBJ whole genome shotgun (WGS) entry which is preliminary data.</text>
</comment>
<dbReference type="Proteomes" id="UP001451303">
    <property type="component" value="Unassembled WGS sequence"/>
</dbReference>
<protein>
    <recommendedName>
        <fullName evidence="5">Secreted protein</fullName>
    </recommendedName>
</protein>
<evidence type="ECO:0000256" key="2">
    <source>
        <dbReference type="SAM" id="SignalP"/>
    </source>
</evidence>
<name>A0ABR3DNM4_NEUIN</name>
<feature type="chain" id="PRO_5046381640" description="Secreted protein" evidence="2">
    <location>
        <begin position="17"/>
        <end position="77"/>
    </location>
</feature>
<feature type="signal peptide" evidence="2">
    <location>
        <begin position="1"/>
        <end position="16"/>
    </location>
</feature>
<accession>A0ABR3DNM4</accession>
<keyword evidence="2" id="KW-0732">Signal</keyword>
<evidence type="ECO:0000313" key="3">
    <source>
        <dbReference type="EMBL" id="KAL0474264.1"/>
    </source>
</evidence>
<feature type="region of interest" description="Disordered" evidence="1">
    <location>
        <begin position="16"/>
        <end position="35"/>
    </location>
</feature>